<dbReference type="Pfam" id="PF00300">
    <property type="entry name" value="His_Phos_1"/>
    <property type="match status" value="1"/>
</dbReference>
<dbReference type="PANTHER" id="PTHR46517">
    <property type="entry name" value="FRUCTOSE-2,6-BISPHOSPHATASE TIGAR"/>
    <property type="match status" value="1"/>
</dbReference>
<evidence type="ECO:0000256" key="1">
    <source>
        <dbReference type="ARBA" id="ARBA00022801"/>
    </source>
</evidence>
<dbReference type="InterPro" id="IPR051695">
    <property type="entry name" value="Phosphoglycerate_Mutase"/>
</dbReference>
<dbReference type="CDD" id="cd07067">
    <property type="entry name" value="HP_PGM_like"/>
    <property type="match status" value="1"/>
</dbReference>
<dbReference type="GO" id="GO:0009236">
    <property type="term" value="P:cobalamin biosynthetic process"/>
    <property type="evidence" value="ECO:0007669"/>
    <property type="project" value="UniProtKB-UniRule"/>
</dbReference>
<dbReference type="SUPFAM" id="SSF53254">
    <property type="entry name" value="Phosphoglycerate mutase-like"/>
    <property type="match status" value="1"/>
</dbReference>
<dbReference type="GO" id="GO:0043456">
    <property type="term" value="P:regulation of pentose-phosphate shunt"/>
    <property type="evidence" value="ECO:0007669"/>
    <property type="project" value="TreeGrafter"/>
</dbReference>
<dbReference type="NCBIfam" id="TIGR03162">
    <property type="entry name" value="ribazole_cobC"/>
    <property type="match status" value="1"/>
</dbReference>
<accession>A0A212LTT5</accession>
<evidence type="ECO:0000256" key="3">
    <source>
        <dbReference type="PIRSR" id="PIRSR613078-1"/>
    </source>
</evidence>
<dbReference type="SMART" id="SM00855">
    <property type="entry name" value="PGAM"/>
    <property type="match status" value="1"/>
</dbReference>
<dbReference type="InterPro" id="IPR029033">
    <property type="entry name" value="His_PPase_superfam"/>
</dbReference>
<dbReference type="AlphaFoldDB" id="A0A212LTT5"/>
<gene>
    <name evidence="5" type="primary">gpmB</name>
    <name evidence="5" type="ORF">KL86SPO_31095</name>
</gene>
<evidence type="ECO:0000313" key="5">
    <source>
        <dbReference type="EMBL" id="SCM80917.1"/>
    </source>
</evidence>
<dbReference type="PANTHER" id="PTHR46517:SF1">
    <property type="entry name" value="FRUCTOSE-2,6-BISPHOSPHATASE TIGAR"/>
    <property type="match status" value="1"/>
</dbReference>
<reference evidence="5" key="1">
    <citation type="submission" date="2016-08" db="EMBL/GenBank/DDBJ databases">
        <authorList>
            <person name="Seilhamer J.J."/>
        </authorList>
    </citation>
    <scope>NUCLEOTIDE SEQUENCE</scope>
    <source>
        <strain evidence="5">86</strain>
    </source>
</reference>
<evidence type="ECO:0000256" key="2">
    <source>
        <dbReference type="NCBIfam" id="TIGR03162"/>
    </source>
</evidence>
<dbReference type="PIRSF" id="PIRSF000709">
    <property type="entry name" value="6PFK_2-Ptase"/>
    <property type="match status" value="1"/>
</dbReference>
<protein>
    <recommendedName>
        <fullName evidence="2">Alpha-ribazole phosphatase</fullName>
        <ecNumber evidence="2">3.1.3.73</ecNumber>
    </recommendedName>
</protein>
<proteinExistence type="predicted"/>
<dbReference type="GO" id="GO:0045820">
    <property type="term" value="P:negative regulation of glycolytic process"/>
    <property type="evidence" value="ECO:0007669"/>
    <property type="project" value="TreeGrafter"/>
</dbReference>
<name>A0A212LTT5_9FIRM</name>
<evidence type="ECO:0000256" key="4">
    <source>
        <dbReference type="PIRSR" id="PIRSR613078-2"/>
    </source>
</evidence>
<dbReference type="GO" id="GO:0043755">
    <property type="term" value="F:alpha-ribazole phosphatase activity"/>
    <property type="evidence" value="ECO:0007669"/>
    <property type="project" value="UniProtKB-UniRule"/>
</dbReference>
<dbReference type="RefSeq" id="WP_075754256.1">
    <property type="nucleotide sequence ID" value="NZ_LT608335.1"/>
</dbReference>
<organism evidence="5">
    <name type="scientific">uncultured Sporomusa sp</name>
    <dbReference type="NCBI Taxonomy" id="307249"/>
    <lineage>
        <taxon>Bacteria</taxon>
        <taxon>Bacillati</taxon>
        <taxon>Bacillota</taxon>
        <taxon>Negativicutes</taxon>
        <taxon>Selenomonadales</taxon>
        <taxon>Sporomusaceae</taxon>
        <taxon>Sporomusa</taxon>
        <taxon>environmental samples</taxon>
    </lineage>
</organism>
<dbReference type="EC" id="3.1.3.73" evidence="2"/>
<dbReference type="GO" id="GO:0005829">
    <property type="term" value="C:cytosol"/>
    <property type="evidence" value="ECO:0007669"/>
    <property type="project" value="TreeGrafter"/>
</dbReference>
<feature type="binding site" evidence="4">
    <location>
        <begin position="113"/>
        <end position="114"/>
    </location>
    <ligand>
        <name>substrate</name>
    </ligand>
</feature>
<dbReference type="Gene3D" id="3.40.50.1240">
    <property type="entry name" value="Phosphoglycerate mutase-like"/>
    <property type="match status" value="1"/>
</dbReference>
<dbReference type="InterPro" id="IPR013078">
    <property type="entry name" value="His_Pase_superF_clade-1"/>
</dbReference>
<feature type="active site" description="Tele-phosphohistidine intermediate" evidence="3">
    <location>
        <position position="15"/>
    </location>
</feature>
<dbReference type="EMBL" id="FMJE01000003">
    <property type="protein sequence ID" value="SCM80917.1"/>
    <property type="molecule type" value="Genomic_DNA"/>
</dbReference>
<dbReference type="InterPro" id="IPR017578">
    <property type="entry name" value="Ribazole_CobC"/>
</dbReference>
<keyword evidence="1" id="KW-0378">Hydrolase</keyword>
<sequence>MPGDKRERLIYLLRHGKIAIEQNERRYIGQIDIPLSDEGVCQAYRLQEKLAGKDIAAVFCSDLTRSVHTARIIAAKLELQVQSRRELREISMGEWEGKSFREIAQAYPEEYARRGNNIINYRIPGAESFAECKSRILAAFTDIVKATAGNLLIVGHAGTNRLLLCHILGMPLENLFRISQDYGCVNILAGNSGQYRVKLLNGLS</sequence>
<feature type="active site" description="Proton donor/acceptor" evidence="3">
    <location>
        <position position="89"/>
    </location>
</feature>
<feature type="binding site" evidence="4">
    <location>
        <position position="65"/>
    </location>
    <ligand>
        <name>substrate</name>
    </ligand>
</feature>
<dbReference type="GO" id="GO:0004331">
    <property type="term" value="F:fructose-2,6-bisphosphate 2-phosphatase activity"/>
    <property type="evidence" value="ECO:0007669"/>
    <property type="project" value="TreeGrafter"/>
</dbReference>